<evidence type="ECO:0000313" key="1">
    <source>
        <dbReference type="EMBL" id="KAL0325086.1"/>
    </source>
</evidence>
<reference evidence="1" key="2">
    <citation type="journal article" date="2024" name="Plant">
        <title>Genomic evolution and insights into agronomic trait innovations of Sesamum species.</title>
        <authorList>
            <person name="Miao H."/>
            <person name="Wang L."/>
            <person name="Qu L."/>
            <person name="Liu H."/>
            <person name="Sun Y."/>
            <person name="Le M."/>
            <person name="Wang Q."/>
            <person name="Wei S."/>
            <person name="Zheng Y."/>
            <person name="Lin W."/>
            <person name="Duan Y."/>
            <person name="Cao H."/>
            <person name="Xiong S."/>
            <person name="Wang X."/>
            <person name="Wei L."/>
            <person name="Li C."/>
            <person name="Ma Q."/>
            <person name="Ju M."/>
            <person name="Zhao R."/>
            <person name="Li G."/>
            <person name="Mu C."/>
            <person name="Tian Q."/>
            <person name="Mei H."/>
            <person name="Zhang T."/>
            <person name="Gao T."/>
            <person name="Zhang H."/>
        </authorList>
    </citation>
    <scope>NUCLEOTIDE SEQUENCE</scope>
    <source>
        <strain evidence="1">G02</strain>
    </source>
</reference>
<gene>
    <name evidence="1" type="ORF">Sradi_5077900</name>
</gene>
<organism evidence="1">
    <name type="scientific">Sesamum radiatum</name>
    <name type="common">Black benniseed</name>
    <dbReference type="NCBI Taxonomy" id="300843"/>
    <lineage>
        <taxon>Eukaryota</taxon>
        <taxon>Viridiplantae</taxon>
        <taxon>Streptophyta</taxon>
        <taxon>Embryophyta</taxon>
        <taxon>Tracheophyta</taxon>
        <taxon>Spermatophyta</taxon>
        <taxon>Magnoliopsida</taxon>
        <taxon>eudicotyledons</taxon>
        <taxon>Gunneridae</taxon>
        <taxon>Pentapetalae</taxon>
        <taxon>asterids</taxon>
        <taxon>lamiids</taxon>
        <taxon>Lamiales</taxon>
        <taxon>Pedaliaceae</taxon>
        <taxon>Sesamum</taxon>
    </lineage>
</organism>
<dbReference type="EMBL" id="JACGWJ010000023">
    <property type="protein sequence ID" value="KAL0325086.1"/>
    <property type="molecule type" value="Genomic_DNA"/>
</dbReference>
<comment type="caution">
    <text evidence="1">The sequence shown here is derived from an EMBL/GenBank/DDBJ whole genome shotgun (WGS) entry which is preliminary data.</text>
</comment>
<dbReference type="AlphaFoldDB" id="A0AAW2M3M5"/>
<protein>
    <submittedName>
        <fullName evidence="1">Uncharacterized protein</fullName>
    </submittedName>
</protein>
<name>A0AAW2M3M5_SESRA</name>
<accession>A0AAW2M3M5</accession>
<sequence>MPTPIPDVKSIVHPSSILPYSTPEPVPESLDNMPAIVHTLVVPALSVPSTQPHRSITKPAWLQDYMCNHSSFSSNPCIPRMFTPAHRLFLANVAVVQEPRSFAQANQNDDKRKAM</sequence>
<proteinExistence type="predicted"/>
<reference evidence="1" key="1">
    <citation type="submission" date="2020-06" db="EMBL/GenBank/DDBJ databases">
        <authorList>
            <person name="Li T."/>
            <person name="Hu X."/>
            <person name="Zhang T."/>
            <person name="Song X."/>
            <person name="Zhang H."/>
            <person name="Dai N."/>
            <person name="Sheng W."/>
            <person name="Hou X."/>
            <person name="Wei L."/>
        </authorList>
    </citation>
    <scope>NUCLEOTIDE SEQUENCE</scope>
    <source>
        <strain evidence="1">G02</strain>
        <tissue evidence="1">Leaf</tissue>
    </source>
</reference>